<dbReference type="PANTHER" id="PTHR43364:SF4">
    <property type="entry name" value="NAD(P)-LINKED OXIDOREDUCTASE SUPERFAMILY PROTEIN"/>
    <property type="match status" value="1"/>
</dbReference>
<dbReference type="Proteomes" id="UP001498771">
    <property type="component" value="Unassembled WGS sequence"/>
</dbReference>
<dbReference type="GeneID" id="90036500"/>
<proteinExistence type="predicted"/>
<dbReference type="Gene3D" id="3.20.20.100">
    <property type="entry name" value="NADP-dependent oxidoreductase domain"/>
    <property type="match status" value="1"/>
</dbReference>
<evidence type="ECO:0000256" key="1">
    <source>
        <dbReference type="ARBA" id="ARBA00023002"/>
    </source>
</evidence>
<dbReference type="CDD" id="cd19075">
    <property type="entry name" value="AKR_AKR7A1-5"/>
    <property type="match status" value="1"/>
</dbReference>
<keyword evidence="1" id="KW-0560">Oxidoreductase</keyword>
<dbReference type="PANTHER" id="PTHR43364">
    <property type="entry name" value="NADH-SPECIFIC METHYLGLYOXAL REDUCTASE-RELATED"/>
    <property type="match status" value="1"/>
</dbReference>
<dbReference type="EMBL" id="JBBJBU010000001">
    <property type="protein sequence ID" value="KAK7208612.1"/>
    <property type="molecule type" value="Genomic_DNA"/>
</dbReference>
<dbReference type="RefSeq" id="XP_064771645.1">
    <property type="nucleotide sequence ID" value="XM_064910988.1"/>
</dbReference>
<dbReference type="Pfam" id="PF00248">
    <property type="entry name" value="Aldo_ket_red"/>
    <property type="match status" value="1"/>
</dbReference>
<dbReference type="InterPro" id="IPR036812">
    <property type="entry name" value="NAD(P)_OxRdtase_dom_sf"/>
</dbReference>
<evidence type="ECO:0000259" key="2">
    <source>
        <dbReference type="Pfam" id="PF00248"/>
    </source>
</evidence>
<dbReference type="InterPro" id="IPR020471">
    <property type="entry name" value="AKR"/>
</dbReference>
<accession>A0ABR1FFH7</accession>
<feature type="domain" description="NADP-dependent oxidoreductase" evidence="2">
    <location>
        <begin position="5"/>
        <end position="311"/>
    </location>
</feature>
<gene>
    <name evidence="3" type="ORF">BZA70DRAFT_265873</name>
</gene>
<evidence type="ECO:0000313" key="3">
    <source>
        <dbReference type="EMBL" id="KAK7208612.1"/>
    </source>
</evidence>
<organism evidence="3 4">
    <name type="scientific">Myxozyma melibiosi</name>
    <dbReference type="NCBI Taxonomy" id="54550"/>
    <lineage>
        <taxon>Eukaryota</taxon>
        <taxon>Fungi</taxon>
        <taxon>Dikarya</taxon>
        <taxon>Ascomycota</taxon>
        <taxon>Saccharomycotina</taxon>
        <taxon>Lipomycetes</taxon>
        <taxon>Lipomycetales</taxon>
        <taxon>Lipomycetaceae</taxon>
        <taxon>Myxozyma</taxon>
    </lineage>
</organism>
<dbReference type="SUPFAM" id="SSF51430">
    <property type="entry name" value="NAD(P)-linked oxidoreductase"/>
    <property type="match status" value="1"/>
</dbReference>
<protein>
    <submittedName>
        <fullName evidence="3">Aflatoxin B1 aldehyde reductase member 2</fullName>
    </submittedName>
</protein>
<comment type="caution">
    <text evidence="3">The sequence shown here is derived from an EMBL/GenBank/DDBJ whole genome shotgun (WGS) entry which is preliminary data.</text>
</comment>
<dbReference type="InterPro" id="IPR050523">
    <property type="entry name" value="AKR_Detox_Biosynth"/>
</dbReference>
<dbReference type="PRINTS" id="PR00069">
    <property type="entry name" value="ALDKETRDTASE"/>
</dbReference>
<evidence type="ECO:0000313" key="4">
    <source>
        <dbReference type="Proteomes" id="UP001498771"/>
    </source>
</evidence>
<sequence length="324" mass="36155">MAPVLLYGTSLFGDVLRLPDAPLAQPFLDLLSANGIKHLDTAYGYPTSEDATKSEAVIGALKAGPVQGFTIDTKVRSDVPGSHAYDELIKTAVEQPKRLAVDQINILYLHAPDRSVPFEETHRAMDELYKKGVYKYFGLSNYTADEVKVFIENSKKHGWIKPTYFQGLYNMIARKPEKALFPLLKENGIAFYAYSPVAGGFFSNIKRGEKPPEGGRFDPNAPYGKLWQSFFYKDTLFAAKDRVAELSAKHGISGNAIALRWLVHHSELAKFDERNGVILGGSKLSQLEENIKHAVDGPLPDEIVEEIEKIWSLVAEEDEPTYNF</sequence>
<keyword evidence="4" id="KW-1185">Reference proteome</keyword>
<name>A0ABR1FFH7_9ASCO</name>
<reference evidence="3 4" key="1">
    <citation type="submission" date="2024-03" db="EMBL/GenBank/DDBJ databases">
        <title>Genome-scale model development and genomic sequencing of the oleaginous clade Lipomyces.</title>
        <authorList>
            <consortium name="Lawrence Berkeley National Laboratory"/>
            <person name="Czajka J.J."/>
            <person name="Han Y."/>
            <person name="Kim J."/>
            <person name="Mondo S.J."/>
            <person name="Hofstad B.A."/>
            <person name="Robles A."/>
            <person name="Haridas S."/>
            <person name="Riley R."/>
            <person name="LaButti K."/>
            <person name="Pangilinan J."/>
            <person name="Andreopoulos W."/>
            <person name="Lipzen A."/>
            <person name="Yan J."/>
            <person name="Wang M."/>
            <person name="Ng V."/>
            <person name="Grigoriev I.V."/>
            <person name="Spatafora J.W."/>
            <person name="Magnuson J.K."/>
            <person name="Baker S.E."/>
            <person name="Pomraning K.R."/>
        </authorList>
    </citation>
    <scope>NUCLEOTIDE SEQUENCE [LARGE SCALE GENOMIC DNA]</scope>
    <source>
        <strain evidence="3 4">Phaff 52-87</strain>
    </source>
</reference>
<dbReference type="InterPro" id="IPR023210">
    <property type="entry name" value="NADP_OxRdtase_dom"/>
</dbReference>